<protein>
    <submittedName>
        <fullName evidence="1">Uncharacterized protein</fullName>
    </submittedName>
</protein>
<gene>
    <name evidence="1" type="ORF">EVA_09096</name>
</gene>
<feature type="non-terminal residue" evidence="1">
    <location>
        <position position="66"/>
    </location>
</feature>
<comment type="caution">
    <text evidence="1">The sequence shown here is derived from an EMBL/GenBank/DDBJ whole genome shotgun (WGS) entry which is preliminary data.</text>
</comment>
<accession>J9GRL5</accession>
<dbReference type="AlphaFoldDB" id="J9GRL5"/>
<dbReference type="EMBL" id="AMCI01002410">
    <property type="protein sequence ID" value="EJX02800.1"/>
    <property type="molecule type" value="Genomic_DNA"/>
</dbReference>
<proteinExistence type="predicted"/>
<name>J9GRL5_9ZZZZ</name>
<reference evidence="1" key="1">
    <citation type="journal article" date="2012" name="PLoS ONE">
        <title>Gene sets for utilization of primary and secondary nutrition supplies in the distal gut of endangered iberian lynx.</title>
        <authorList>
            <person name="Alcaide M."/>
            <person name="Messina E."/>
            <person name="Richter M."/>
            <person name="Bargiela R."/>
            <person name="Peplies J."/>
            <person name="Huws S.A."/>
            <person name="Newbold C.J."/>
            <person name="Golyshin P.N."/>
            <person name="Simon M.A."/>
            <person name="Lopez G."/>
            <person name="Yakimov M.M."/>
            <person name="Ferrer M."/>
        </authorList>
    </citation>
    <scope>NUCLEOTIDE SEQUENCE</scope>
</reference>
<sequence>MKQSFDIHHAPSSHNPFVVPEGYFTRFADELMRRIGAETVRPVVYPELPVVRWIPLIGAASIAALF</sequence>
<organism evidence="1">
    <name type="scientific">gut metagenome</name>
    <dbReference type="NCBI Taxonomy" id="749906"/>
    <lineage>
        <taxon>unclassified sequences</taxon>
        <taxon>metagenomes</taxon>
        <taxon>organismal metagenomes</taxon>
    </lineage>
</organism>
<evidence type="ECO:0000313" key="1">
    <source>
        <dbReference type="EMBL" id="EJX02800.1"/>
    </source>
</evidence>